<evidence type="ECO:0008006" key="2">
    <source>
        <dbReference type="Google" id="ProtNLM"/>
    </source>
</evidence>
<dbReference type="AlphaFoldDB" id="A0A0F9BQ67"/>
<dbReference type="EMBL" id="LAZR01050812">
    <property type="protein sequence ID" value="KKK86511.1"/>
    <property type="molecule type" value="Genomic_DNA"/>
</dbReference>
<protein>
    <recommendedName>
        <fullName evidence="2">Replication protein</fullName>
    </recommendedName>
</protein>
<sequence>MSSSMVPALCSSKRNYISFEVQKWVESLKHPKFLTLTMKHTKAPLSHQIIYLYKYFRSLRKFKYFSELVTGGIWFFQIKKSKTDSLWHPHIHCLIGGKYIPHKWLSRAWCKVTYGSTVVDIRPIGDPRKASNDAARYAACPGSLHGLSLEDGVELVQCMHGKRIVGTWGKARVISLRAPKISDSGTWLNIGSWHHVMSSRKYDQNARAIAYAYYNNQALAQGITMGHVDPELHELDEAQVLDYDLDSIYPEARASPW</sequence>
<comment type="caution">
    <text evidence="1">The sequence shown here is derived from an EMBL/GenBank/DDBJ whole genome shotgun (WGS) entry which is preliminary data.</text>
</comment>
<organism evidence="1">
    <name type="scientific">marine sediment metagenome</name>
    <dbReference type="NCBI Taxonomy" id="412755"/>
    <lineage>
        <taxon>unclassified sequences</taxon>
        <taxon>metagenomes</taxon>
        <taxon>ecological metagenomes</taxon>
    </lineage>
</organism>
<name>A0A0F9BQ67_9ZZZZ</name>
<reference evidence="1" key="1">
    <citation type="journal article" date="2015" name="Nature">
        <title>Complex archaea that bridge the gap between prokaryotes and eukaryotes.</title>
        <authorList>
            <person name="Spang A."/>
            <person name="Saw J.H."/>
            <person name="Jorgensen S.L."/>
            <person name="Zaremba-Niedzwiedzka K."/>
            <person name="Martijn J."/>
            <person name="Lind A.E."/>
            <person name="van Eijk R."/>
            <person name="Schleper C."/>
            <person name="Guy L."/>
            <person name="Ettema T.J."/>
        </authorList>
    </citation>
    <scope>NUCLEOTIDE SEQUENCE</scope>
</reference>
<evidence type="ECO:0000313" key="1">
    <source>
        <dbReference type="EMBL" id="KKK86511.1"/>
    </source>
</evidence>
<accession>A0A0F9BQ67</accession>
<proteinExistence type="predicted"/>
<gene>
    <name evidence="1" type="ORF">LCGC14_2762500</name>
</gene>